<evidence type="ECO:0000313" key="2">
    <source>
        <dbReference type="Proteomes" id="UP000037210"/>
    </source>
</evidence>
<comment type="caution">
    <text evidence="1">The sequence shown here is derived from an EMBL/GenBank/DDBJ whole genome shotgun (WGS) entry which is preliminary data.</text>
</comment>
<organism evidence="1 2">
    <name type="scientific">miscellaneous Crenarchaeota group-15 archaeon DG-45</name>
    <dbReference type="NCBI Taxonomy" id="1685127"/>
    <lineage>
        <taxon>Archaea</taxon>
        <taxon>Candidatus Bathyarchaeota</taxon>
        <taxon>MCG-15</taxon>
    </lineage>
</organism>
<reference evidence="1 2" key="1">
    <citation type="submission" date="2015-06" db="EMBL/GenBank/DDBJ databases">
        <title>New insights into the roles of widespread benthic archaea in carbon and nitrogen cycling.</title>
        <authorList>
            <person name="Lazar C.S."/>
            <person name="Baker B.J."/>
            <person name="Seitz K.W."/>
            <person name="Hyde A.S."/>
            <person name="Dick G.J."/>
            <person name="Hinrichs K.-U."/>
            <person name="Teske A.P."/>
        </authorList>
    </citation>
    <scope>NUCLEOTIDE SEQUENCE [LARGE SCALE GENOMIC DNA]</scope>
    <source>
        <strain evidence="1">DG-45</strain>
    </source>
</reference>
<gene>
    <name evidence="1" type="ORF">AC482_04300</name>
</gene>
<accession>A0A0M0BPA3</accession>
<dbReference type="EMBL" id="LFWZ01000036">
    <property type="protein sequence ID" value="KON30259.1"/>
    <property type="molecule type" value="Genomic_DNA"/>
</dbReference>
<proteinExistence type="predicted"/>
<dbReference type="Proteomes" id="UP000037210">
    <property type="component" value="Unassembled WGS sequence"/>
</dbReference>
<name>A0A0M0BPA3_9ARCH</name>
<protein>
    <submittedName>
        <fullName evidence="1">Uncharacterized protein</fullName>
    </submittedName>
</protein>
<evidence type="ECO:0000313" key="1">
    <source>
        <dbReference type="EMBL" id="KON30259.1"/>
    </source>
</evidence>
<sequence>MEERESTKVTWVTCPECGAKIGILISVGRETLPAAPPAAEPATWPPSGMRERLAQAGIDLSLVDVEEGEETIVISPKRFLGDLWGPINEAVRSLGGSWIREGRESRWEIRREDLPSA</sequence>
<dbReference type="AlphaFoldDB" id="A0A0M0BPA3"/>